<dbReference type="SUPFAM" id="SSF53720">
    <property type="entry name" value="ALDH-like"/>
    <property type="match status" value="1"/>
</dbReference>
<evidence type="ECO:0000313" key="8">
    <source>
        <dbReference type="EMBL" id="CAD8698744.1"/>
    </source>
</evidence>
<dbReference type="Gene3D" id="3.40.309.10">
    <property type="entry name" value="Aldehyde Dehydrogenase, Chain A, domain 2"/>
    <property type="match status" value="1"/>
</dbReference>
<dbReference type="InterPro" id="IPR012394">
    <property type="entry name" value="Aldehyde_DH_NAD(P)"/>
</dbReference>
<dbReference type="Gene3D" id="3.40.605.10">
    <property type="entry name" value="Aldehyde Dehydrogenase, Chain A, domain 1"/>
    <property type="match status" value="1"/>
</dbReference>
<dbReference type="InterPro" id="IPR016162">
    <property type="entry name" value="Ald_DH_N"/>
</dbReference>
<dbReference type="GO" id="GO:0004029">
    <property type="term" value="F:aldehyde dehydrogenase (NAD+) activity"/>
    <property type="evidence" value="ECO:0007669"/>
    <property type="project" value="TreeGrafter"/>
</dbReference>
<evidence type="ECO:0000256" key="1">
    <source>
        <dbReference type="ARBA" id="ARBA00009986"/>
    </source>
</evidence>
<feature type="domain" description="Aldehyde dehydrogenase" evidence="7">
    <location>
        <begin position="58"/>
        <end position="510"/>
    </location>
</feature>
<accession>A0A7S0S7F2</accession>
<feature type="active site" evidence="4 5">
    <location>
        <position position="282"/>
    </location>
</feature>
<sequence>MSGSFWLDTGGMTTATWASLGLTCAAAAVLLLGPTTMGAPRRYVVSADAEERRKRWTVVGKKKQPGLDDIPALVSEMRDAFESGFTLPIENRRIALKAMLRMVTENEKEILDAVWQDLKRPTGETLYYDFLLVQGELRKLIKNLKRWTRPERVGGFCLLTFPSSQWIEKEPYGVVLTIGPFNYPFLLTNGVVAGAIAAGNNVILKPSLDVPASSLLLADLFARYVDPRVVSVVGNGIPGDGIDVMNALLAEKFDFIFFTGSTRVGRIVAQRAAAKLTPYTLELGGKNPVFVTASADLSLAAKQCVWARNLNCGQQCISPEYVLCHRSVLDEFTNQLRRWTKEMLPDPFAQGAMGRLVGGGSAVSNSGRDAMGRVAALLGKIGTRGETLVCGGGFNAAQRAVEPTVVVCGWDSELMQEEMFCPILCVIPYDDLGAAAAQVRARPKPLALYVFSRNRGEQRTILDNTTAGGVTINGMLYHVAHSGLPFGGVGESGVGAYHGRHSVECFQHRKPVLHKWRGLGDGGLLTDPFFVYPPFDRTKLKLLRSVGNMS</sequence>
<reference evidence="8" key="1">
    <citation type="submission" date="2021-01" db="EMBL/GenBank/DDBJ databases">
        <authorList>
            <person name="Corre E."/>
            <person name="Pelletier E."/>
            <person name="Niang G."/>
            <person name="Scheremetjew M."/>
            <person name="Finn R."/>
            <person name="Kale V."/>
            <person name="Holt S."/>
            <person name="Cochrane G."/>
            <person name="Meng A."/>
            <person name="Brown T."/>
            <person name="Cohen L."/>
        </authorList>
    </citation>
    <scope>NUCLEOTIDE SEQUENCE</scope>
    <source>
        <strain evidence="8">SL-175</strain>
    </source>
</reference>
<dbReference type="PIRSF" id="PIRSF036492">
    <property type="entry name" value="ALDH"/>
    <property type="match status" value="1"/>
</dbReference>
<evidence type="ECO:0000256" key="2">
    <source>
        <dbReference type="ARBA" id="ARBA00023002"/>
    </source>
</evidence>
<keyword evidence="2 3" id="KW-0560">Oxidoreductase</keyword>
<proteinExistence type="inferred from homology"/>
<dbReference type="PANTHER" id="PTHR43570:SF16">
    <property type="entry name" value="ALDEHYDE DEHYDROGENASE TYPE III, ISOFORM Q"/>
    <property type="match status" value="1"/>
</dbReference>
<dbReference type="PROSITE" id="PS00687">
    <property type="entry name" value="ALDEHYDE_DEHYDR_GLU"/>
    <property type="match status" value="1"/>
</dbReference>
<dbReference type="GO" id="GO:0005737">
    <property type="term" value="C:cytoplasm"/>
    <property type="evidence" value="ECO:0007669"/>
    <property type="project" value="TreeGrafter"/>
</dbReference>
<dbReference type="InterPro" id="IPR029510">
    <property type="entry name" value="Ald_DH_CS_GLU"/>
</dbReference>
<gene>
    <name evidence="8" type="ORF">MANT1106_LOCUS1425</name>
</gene>
<evidence type="ECO:0000259" key="7">
    <source>
        <dbReference type="Pfam" id="PF00171"/>
    </source>
</evidence>
<evidence type="ECO:0000256" key="5">
    <source>
        <dbReference type="PROSITE-ProRule" id="PRU10007"/>
    </source>
</evidence>
<organism evidence="8">
    <name type="scientific">Mantoniella antarctica</name>
    <dbReference type="NCBI Taxonomy" id="81844"/>
    <lineage>
        <taxon>Eukaryota</taxon>
        <taxon>Viridiplantae</taxon>
        <taxon>Chlorophyta</taxon>
        <taxon>Mamiellophyceae</taxon>
        <taxon>Mamiellales</taxon>
        <taxon>Mamiellaceae</taxon>
        <taxon>Mantoniella</taxon>
    </lineage>
</organism>
<dbReference type="EMBL" id="HBFC01002748">
    <property type="protein sequence ID" value="CAD8698744.1"/>
    <property type="molecule type" value="Transcribed_RNA"/>
</dbReference>
<evidence type="ECO:0000256" key="6">
    <source>
        <dbReference type="RuleBase" id="RU003345"/>
    </source>
</evidence>
<dbReference type="AlphaFoldDB" id="A0A7S0S7F2"/>
<dbReference type="InterPro" id="IPR015590">
    <property type="entry name" value="Aldehyde_DH_dom"/>
</dbReference>
<dbReference type="Pfam" id="PF00171">
    <property type="entry name" value="Aldedh"/>
    <property type="match status" value="1"/>
</dbReference>
<feature type="active site" evidence="4">
    <location>
        <position position="316"/>
    </location>
</feature>
<evidence type="ECO:0000256" key="3">
    <source>
        <dbReference type="PIRNR" id="PIRNR036492"/>
    </source>
</evidence>
<dbReference type="CDD" id="cd07087">
    <property type="entry name" value="ALDH_F3-13-14_CALDH-like"/>
    <property type="match status" value="1"/>
</dbReference>
<dbReference type="InterPro" id="IPR016163">
    <property type="entry name" value="Ald_DH_C"/>
</dbReference>
<comment type="similarity">
    <text evidence="1 3 6">Belongs to the aldehyde dehydrogenase family.</text>
</comment>
<dbReference type="InterPro" id="IPR016161">
    <property type="entry name" value="Ald_DH/histidinol_DH"/>
</dbReference>
<evidence type="ECO:0000256" key="4">
    <source>
        <dbReference type="PIRSR" id="PIRSR036492-1"/>
    </source>
</evidence>
<protein>
    <recommendedName>
        <fullName evidence="3">Aldehyde dehydrogenase</fullName>
    </recommendedName>
</protein>
<dbReference type="PANTHER" id="PTHR43570">
    <property type="entry name" value="ALDEHYDE DEHYDROGENASE"/>
    <property type="match status" value="1"/>
</dbReference>
<name>A0A7S0S7F2_9CHLO</name>
<dbReference type="GO" id="GO:0006081">
    <property type="term" value="P:aldehyde metabolic process"/>
    <property type="evidence" value="ECO:0007669"/>
    <property type="project" value="InterPro"/>
</dbReference>